<sequence>MMMRLPHEILLIIAHSATDVAACDTRPGCTKASERASMLFQLRTTYPTKRALCLVSRAAHDIFTPLMYEVVAIYDPERIATTLTSLRLYGRWCRRLELDLVSDGSDWPYGATNLWGTIHACPSLEILNIHIIYTGGVLEPPPSQFNIPLSLLVQIADAYGTRLRRLEFGGDITIHNLAARYLLSRCTALEVLVISGLFVQPPWESGTRVDGHPAIDAALFLSDDHIQVAMPLLSAEEKAIAAEALLTARSVHGSTLADCSPSLPNLHTLDIGDFANLIKDWDLPRLAVLHVSFRSLNLYMLEDEGEDQIAVLNLRGQHLRAVTYSGTGAVYSPTGLLKLLPEAEYFAFKPYELDAGEGTDPPFQHALLREVELCGQFASHTWPWLSLIADDFEKGYLPSLQVCRVLHWKDHIDTEQEFLAARTRFEALGLILESGAGDLVSTPHSLLSQPAFSWSQANMQLRTVKGLARKWPDIVQNFGIYKDWHAQGRV</sequence>
<feature type="chain" id="PRO_5007864744" description="F-box domain-containing protein" evidence="1">
    <location>
        <begin position="23"/>
        <end position="490"/>
    </location>
</feature>
<reference evidence="2 3" key="1">
    <citation type="journal article" date="2016" name="Mol. Biol. Evol.">
        <title>Comparative Genomics of Early-Diverging Mushroom-Forming Fungi Provides Insights into the Origins of Lignocellulose Decay Capabilities.</title>
        <authorList>
            <person name="Nagy L.G."/>
            <person name="Riley R."/>
            <person name="Tritt A."/>
            <person name="Adam C."/>
            <person name="Daum C."/>
            <person name="Floudas D."/>
            <person name="Sun H."/>
            <person name="Yadav J.S."/>
            <person name="Pangilinan J."/>
            <person name="Larsson K.H."/>
            <person name="Matsuura K."/>
            <person name="Barry K."/>
            <person name="Labutti K."/>
            <person name="Kuo R."/>
            <person name="Ohm R.A."/>
            <person name="Bhattacharya S.S."/>
            <person name="Shirouzu T."/>
            <person name="Yoshinaga Y."/>
            <person name="Martin F.M."/>
            <person name="Grigoriev I.V."/>
            <person name="Hibbett D.S."/>
        </authorList>
    </citation>
    <scope>NUCLEOTIDE SEQUENCE [LARGE SCALE GENOMIC DNA]</scope>
    <source>
        <strain evidence="2 3">HHB12029</strain>
    </source>
</reference>
<feature type="signal peptide" evidence="1">
    <location>
        <begin position="1"/>
        <end position="22"/>
    </location>
</feature>
<proteinExistence type="predicted"/>
<evidence type="ECO:0000313" key="2">
    <source>
        <dbReference type="EMBL" id="KZW03336.1"/>
    </source>
</evidence>
<protein>
    <recommendedName>
        <fullName evidence="4">F-box domain-containing protein</fullName>
    </recommendedName>
</protein>
<dbReference type="EMBL" id="KV425884">
    <property type="protein sequence ID" value="KZW03336.1"/>
    <property type="molecule type" value="Genomic_DNA"/>
</dbReference>
<dbReference type="OrthoDB" id="2973896at2759"/>
<evidence type="ECO:0008006" key="4">
    <source>
        <dbReference type="Google" id="ProtNLM"/>
    </source>
</evidence>
<evidence type="ECO:0000256" key="1">
    <source>
        <dbReference type="SAM" id="SignalP"/>
    </source>
</evidence>
<dbReference type="AlphaFoldDB" id="A0A165QAT1"/>
<keyword evidence="3" id="KW-1185">Reference proteome</keyword>
<dbReference type="Proteomes" id="UP000077266">
    <property type="component" value="Unassembled WGS sequence"/>
</dbReference>
<keyword evidence="1" id="KW-0732">Signal</keyword>
<dbReference type="InParanoid" id="A0A165QAT1"/>
<dbReference type="SUPFAM" id="SSF52047">
    <property type="entry name" value="RNI-like"/>
    <property type="match status" value="1"/>
</dbReference>
<name>A0A165QAT1_EXIGL</name>
<gene>
    <name evidence="2" type="ORF">EXIGLDRAFT_725781</name>
</gene>
<accession>A0A165QAT1</accession>
<organism evidence="2 3">
    <name type="scientific">Exidia glandulosa HHB12029</name>
    <dbReference type="NCBI Taxonomy" id="1314781"/>
    <lineage>
        <taxon>Eukaryota</taxon>
        <taxon>Fungi</taxon>
        <taxon>Dikarya</taxon>
        <taxon>Basidiomycota</taxon>
        <taxon>Agaricomycotina</taxon>
        <taxon>Agaricomycetes</taxon>
        <taxon>Auriculariales</taxon>
        <taxon>Exidiaceae</taxon>
        <taxon>Exidia</taxon>
    </lineage>
</organism>
<evidence type="ECO:0000313" key="3">
    <source>
        <dbReference type="Proteomes" id="UP000077266"/>
    </source>
</evidence>